<dbReference type="PROSITE" id="PS50088">
    <property type="entry name" value="ANK_REPEAT"/>
    <property type="match status" value="1"/>
</dbReference>
<dbReference type="EMBL" id="JADXDR010000013">
    <property type="protein sequence ID" value="KAI7845775.1"/>
    <property type="molecule type" value="Genomic_DNA"/>
</dbReference>
<name>A0AAD5E0K3_9CHLO</name>
<keyword evidence="3" id="KW-1185">Reference proteome</keyword>
<organism evidence="2 3">
    <name type="scientific">Chlorella ohadii</name>
    <dbReference type="NCBI Taxonomy" id="2649997"/>
    <lineage>
        <taxon>Eukaryota</taxon>
        <taxon>Viridiplantae</taxon>
        <taxon>Chlorophyta</taxon>
        <taxon>core chlorophytes</taxon>
        <taxon>Trebouxiophyceae</taxon>
        <taxon>Chlorellales</taxon>
        <taxon>Chlorellaceae</taxon>
        <taxon>Chlorella clade</taxon>
        <taxon>Chlorella</taxon>
    </lineage>
</organism>
<proteinExistence type="predicted"/>
<evidence type="ECO:0000256" key="1">
    <source>
        <dbReference type="PROSITE-ProRule" id="PRU00023"/>
    </source>
</evidence>
<comment type="caution">
    <text evidence="2">The sequence shown here is derived from an EMBL/GenBank/DDBJ whole genome shotgun (WGS) entry which is preliminary data.</text>
</comment>
<reference evidence="2" key="1">
    <citation type="submission" date="2020-11" db="EMBL/GenBank/DDBJ databases">
        <title>Chlorella ohadii genome sequencing and assembly.</title>
        <authorList>
            <person name="Murik O."/>
            <person name="Treves H."/>
            <person name="Kedem I."/>
            <person name="Shotland Y."/>
            <person name="Kaplan A."/>
        </authorList>
    </citation>
    <scope>NUCLEOTIDE SEQUENCE</scope>
    <source>
        <strain evidence="2">1</strain>
    </source>
</reference>
<evidence type="ECO:0000313" key="2">
    <source>
        <dbReference type="EMBL" id="KAI7845775.1"/>
    </source>
</evidence>
<dbReference type="InterPro" id="IPR002110">
    <property type="entry name" value="Ankyrin_rpt"/>
</dbReference>
<dbReference type="PROSITE" id="PS50297">
    <property type="entry name" value="ANK_REP_REGION"/>
    <property type="match status" value="1"/>
</dbReference>
<sequence>MFAGVDINARLPHTWGAATAYALPAGLVLDVELPARWPFDGHTPLRTALVMGSLRTAEALLAAGARQKPAWDALRRIATAQPGEEGLQRMRAAAALLLAHGLPAEEGAVWEAHRVAAELAWPQRQADPEDPWVLSRLLQAHLQAGSGGGEGALGAVVHVLETAINNLDLPAFRAWLPAPALGTLGGPGLLEFLHALGERMVYWAPGLPSAYAEQTMLATLDRFSAALQQAVAQQRRSPSRGIWGGSGRSDSLVANAACAGSAHVLERLLAAGCVINVHALREAKPGELRQMRINIENSGDWEHIWRTGLYAKPEDMLYPELGLNMLNAAQAQAWSPGTHRWWPPHFRSAVRTLLLVAQRGMDLTAAAAAGPPQGAAGTRRTRQTARREAAAAAAVPAQLLGSLERELLLSIVAAAAYPLSAWDWHSFSSAGDYYTRPYEGSDSD</sequence>
<evidence type="ECO:0000313" key="3">
    <source>
        <dbReference type="Proteomes" id="UP001205105"/>
    </source>
</evidence>
<accession>A0AAD5E0K3</accession>
<keyword evidence="1" id="KW-0040">ANK repeat</keyword>
<dbReference type="AlphaFoldDB" id="A0AAD5E0K3"/>
<feature type="repeat" description="ANK" evidence="1">
    <location>
        <begin position="40"/>
        <end position="65"/>
    </location>
</feature>
<protein>
    <submittedName>
        <fullName evidence="2">Uncharacterized protein</fullName>
    </submittedName>
</protein>
<dbReference type="Proteomes" id="UP001205105">
    <property type="component" value="Unassembled WGS sequence"/>
</dbReference>
<gene>
    <name evidence="2" type="ORF">COHA_000689</name>
</gene>